<feature type="transmembrane region" description="Helical" evidence="1">
    <location>
        <begin position="105"/>
        <end position="125"/>
    </location>
</feature>
<keyword evidence="3" id="KW-0645">Protease</keyword>
<dbReference type="GO" id="GO:0080120">
    <property type="term" value="P:CAAX-box protein maturation"/>
    <property type="evidence" value="ECO:0007669"/>
    <property type="project" value="UniProtKB-ARBA"/>
</dbReference>
<dbReference type="GO" id="GO:0004175">
    <property type="term" value="F:endopeptidase activity"/>
    <property type="evidence" value="ECO:0007669"/>
    <property type="project" value="UniProtKB-ARBA"/>
</dbReference>
<dbReference type="OrthoDB" id="9805801at2"/>
<sequence length="212" mass="24268">MEQPIALKSKLLRAIELVTLFIGIPTAYYYDLFPFHKIIPLILGALYTIALLVFDKSFNRQEIGLNGFKNYKRMLLRSTGVFIILVAATYLIAPDQLFFLPKNATWLWAVIMLIYPVWSVIPQELIYRTFFFHRYQLLFTSNTAMIIASGAAFSFMHIIFENIVALVFSLAAGIILSIIYSRHRSLLGISLEHAIYGNMVFTTGLGTFFYIN</sequence>
<keyword evidence="1" id="KW-1133">Transmembrane helix</keyword>
<dbReference type="RefSeq" id="WP_057952117.1">
    <property type="nucleotide sequence ID" value="NZ_CP013118.1"/>
</dbReference>
<evidence type="ECO:0000313" key="4">
    <source>
        <dbReference type="Proteomes" id="UP000064893"/>
    </source>
</evidence>
<feature type="transmembrane region" description="Helical" evidence="1">
    <location>
        <begin position="163"/>
        <end position="181"/>
    </location>
</feature>
<dbReference type="GO" id="GO:0006508">
    <property type="term" value="P:proteolysis"/>
    <property type="evidence" value="ECO:0007669"/>
    <property type="project" value="UniProtKB-KW"/>
</dbReference>
<feature type="transmembrane region" description="Helical" evidence="1">
    <location>
        <begin position="137"/>
        <end position="157"/>
    </location>
</feature>
<dbReference type="STRING" id="1307839.L21SP5_00914"/>
<keyword evidence="3" id="KW-0378">Hydrolase</keyword>
<dbReference type="EMBL" id="CP013118">
    <property type="protein sequence ID" value="ALO14582.1"/>
    <property type="molecule type" value="Genomic_DNA"/>
</dbReference>
<feature type="transmembrane region" description="Helical" evidence="1">
    <location>
        <begin position="75"/>
        <end position="93"/>
    </location>
</feature>
<gene>
    <name evidence="3" type="ORF">L21SP5_00914</name>
</gene>
<evidence type="ECO:0000313" key="3">
    <source>
        <dbReference type="EMBL" id="ALO14582.1"/>
    </source>
</evidence>
<name>A0A0S2HX01_9BACT</name>
<accession>A0A0S2HX01</accession>
<protein>
    <submittedName>
        <fullName evidence="3">CAAX amino terminal protease self-immunity</fullName>
    </submittedName>
</protein>
<dbReference type="Pfam" id="PF02517">
    <property type="entry name" value="Rce1-like"/>
    <property type="match status" value="1"/>
</dbReference>
<keyword evidence="4" id="KW-1185">Reference proteome</keyword>
<dbReference type="InterPro" id="IPR003675">
    <property type="entry name" value="Rce1/LyrA-like_dom"/>
</dbReference>
<organism evidence="3 4">
    <name type="scientific">Salinivirga cyanobacteriivorans</name>
    <dbReference type="NCBI Taxonomy" id="1307839"/>
    <lineage>
        <taxon>Bacteria</taxon>
        <taxon>Pseudomonadati</taxon>
        <taxon>Bacteroidota</taxon>
        <taxon>Bacteroidia</taxon>
        <taxon>Bacteroidales</taxon>
        <taxon>Salinivirgaceae</taxon>
        <taxon>Salinivirga</taxon>
    </lineage>
</organism>
<feature type="transmembrane region" description="Helical" evidence="1">
    <location>
        <begin position="193"/>
        <end position="211"/>
    </location>
</feature>
<reference evidence="3 4" key="1">
    <citation type="submission" date="2015-11" db="EMBL/GenBank/DDBJ databases">
        <title>Description and complete genome sequence of a novel strain predominating in hypersaline microbial mats and representing a new family of the Bacteriodetes phylum.</title>
        <authorList>
            <person name="Spring S."/>
            <person name="Bunk B."/>
            <person name="Sproer C."/>
            <person name="Klenk H.-P."/>
        </authorList>
    </citation>
    <scope>NUCLEOTIDE SEQUENCE [LARGE SCALE GENOMIC DNA]</scope>
    <source>
        <strain evidence="3 4">L21-Spi-D4</strain>
    </source>
</reference>
<feature type="domain" description="CAAX prenyl protease 2/Lysostaphin resistance protein A-like" evidence="2">
    <location>
        <begin position="106"/>
        <end position="196"/>
    </location>
</feature>
<keyword evidence="1" id="KW-0812">Transmembrane</keyword>
<dbReference type="Proteomes" id="UP000064893">
    <property type="component" value="Chromosome"/>
</dbReference>
<proteinExistence type="predicted"/>
<evidence type="ECO:0000256" key="1">
    <source>
        <dbReference type="SAM" id="Phobius"/>
    </source>
</evidence>
<feature type="transmembrane region" description="Helical" evidence="1">
    <location>
        <begin position="36"/>
        <end position="54"/>
    </location>
</feature>
<evidence type="ECO:0000259" key="2">
    <source>
        <dbReference type="Pfam" id="PF02517"/>
    </source>
</evidence>
<dbReference type="AlphaFoldDB" id="A0A0S2HX01"/>
<keyword evidence="1" id="KW-0472">Membrane</keyword>
<dbReference type="KEGG" id="blq:L21SP5_00914"/>